<feature type="region of interest" description="Disordered" evidence="1">
    <location>
        <begin position="44"/>
        <end position="127"/>
    </location>
</feature>
<gene>
    <name evidence="2" type="ORF">B0H15DRAFT_956200</name>
</gene>
<evidence type="ECO:0000313" key="2">
    <source>
        <dbReference type="EMBL" id="KAJ7075702.1"/>
    </source>
</evidence>
<evidence type="ECO:0000256" key="1">
    <source>
        <dbReference type="SAM" id="MobiDB-lite"/>
    </source>
</evidence>
<sequence>MATALPPATRPATFTIPRHTTAILLPFRFHEKIATELVTIRGREENEPYYRGETNVPPTNDSDSDSDSDSQAGSDVLEGEASAPSSSPNTSPRSSSPAAISSQSITSSPEPKPPVDLEPAVDLDNSESSPLLRRYGFERVVPERRNIVLRPRLAPRPSVMDGTAEPVSLTRQQMRALGYRPFSWDRQPAPFIDRDRLVGAVMIGAPAEEPLWETQIQLATAAMAQAERFLDMGVLTDDCLREGVRPQNILLTLENQVEAARLALDPGIQTVVRFQSQAYQHFFPDMFTESQDTIEDVRWHDRSLHLPFDRTASLLEPAFTSVEYRFGAALSPPRSDDLAAVNGMTALTVVGDHDTRFGGDIIFLGAKVYAPFPPGATFVFPAWWMPYSFTRVDPDEHLYVITQRMDAGIYRYAENGMRSEHEFERYATDEERRIRAIYKESQAGHIVGMLKKLDDFEVNE</sequence>
<comment type="caution">
    <text evidence="2">The sequence shown here is derived from an EMBL/GenBank/DDBJ whole genome shotgun (WGS) entry which is preliminary data.</text>
</comment>
<dbReference type="Proteomes" id="UP001222325">
    <property type="component" value="Unassembled WGS sequence"/>
</dbReference>
<dbReference type="AlphaFoldDB" id="A0AAD6TPN1"/>
<reference evidence="2" key="1">
    <citation type="submission" date="2023-03" db="EMBL/GenBank/DDBJ databases">
        <title>Massive genome expansion in bonnet fungi (Mycena s.s.) driven by repeated elements and novel gene families across ecological guilds.</title>
        <authorList>
            <consortium name="Lawrence Berkeley National Laboratory"/>
            <person name="Harder C.B."/>
            <person name="Miyauchi S."/>
            <person name="Viragh M."/>
            <person name="Kuo A."/>
            <person name="Thoen E."/>
            <person name="Andreopoulos B."/>
            <person name="Lu D."/>
            <person name="Skrede I."/>
            <person name="Drula E."/>
            <person name="Henrissat B."/>
            <person name="Morin E."/>
            <person name="Kohler A."/>
            <person name="Barry K."/>
            <person name="LaButti K."/>
            <person name="Morin E."/>
            <person name="Salamov A."/>
            <person name="Lipzen A."/>
            <person name="Mereny Z."/>
            <person name="Hegedus B."/>
            <person name="Baldrian P."/>
            <person name="Stursova M."/>
            <person name="Weitz H."/>
            <person name="Taylor A."/>
            <person name="Grigoriev I.V."/>
            <person name="Nagy L.G."/>
            <person name="Martin F."/>
            <person name="Kauserud H."/>
        </authorList>
    </citation>
    <scope>NUCLEOTIDE SEQUENCE</scope>
    <source>
        <strain evidence="2">CBHHK173m</strain>
    </source>
</reference>
<organism evidence="2 3">
    <name type="scientific">Mycena belliarum</name>
    <dbReference type="NCBI Taxonomy" id="1033014"/>
    <lineage>
        <taxon>Eukaryota</taxon>
        <taxon>Fungi</taxon>
        <taxon>Dikarya</taxon>
        <taxon>Basidiomycota</taxon>
        <taxon>Agaricomycotina</taxon>
        <taxon>Agaricomycetes</taxon>
        <taxon>Agaricomycetidae</taxon>
        <taxon>Agaricales</taxon>
        <taxon>Marasmiineae</taxon>
        <taxon>Mycenaceae</taxon>
        <taxon>Mycena</taxon>
    </lineage>
</organism>
<name>A0AAD6TPN1_9AGAR</name>
<proteinExistence type="predicted"/>
<feature type="compositionally biased region" description="Low complexity" evidence="1">
    <location>
        <begin position="81"/>
        <end position="108"/>
    </location>
</feature>
<dbReference type="EMBL" id="JARJCN010000090">
    <property type="protein sequence ID" value="KAJ7075702.1"/>
    <property type="molecule type" value="Genomic_DNA"/>
</dbReference>
<accession>A0AAD6TPN1</accession>
<keyword evidence="3" id="KW-1185">Reference proteome</keyword>
<evidence type="ECO:0000313" key="3">
    <source>
        <dbReference type="Proteomes" id="UP001222325"/>
    </source>
</evidence>
<protein>
    <submittedName>
        <fullName evidence="2">Uncharacterized protein</fullName>
    </submittedName>
</protein>